<dbReference type="InterPro" id="IPR012337">
    <property type="entry name" value="RNaseH-like_sf"/>
</dbReference>
<dbReference type="PATRIC" id="fig|1230457.4.peg.3103"/>
<keyword evidence="3" id="KW-1185">Reference proteome</keyword>
<comment type="caution">
    <text evidence="2">The sequence shown here is derived from an EMBL/GenBank/DDBJ whole genome shotgun (WGS) entry which is preliminary data.</text>
</comment>
<accession>M0C4E1</accession>
<evidence type="ECO:0000313" key="2">
    <source>
        <dbReference type="EMBL" id="ELZ17518.1"/>
    </source>
</evidence>
<name>M0C4E1_9EURY</name>
<dbReference type="EMBL" id="AOIT01000062">
    <property type="protein sequence ID" value="ELZ17518.1"/>
    <property type="molecule type" value="Genomic_DNA"/>
</dbReference>
<dbReference type="eggNOG" id="arCOG09146">
    <property type="taxonomic scope" value="Archaea"/>
</dbReference>
<reference evidence="2 3" key="1">
    <citation type="journal article" date="2014" name="PLoS Genet.">
        <title>Phylogenetically driven sequencing of extremely halophilic archaea reveals strategies for static and dynamic osmo-response.</title>
        <authorList>
            <person name="Becker E.A."/>
            <person name="Seitzer P.M."/>
            <person name="Tritt A."/>
            <person name="Larsen D."/>
            <person name="Krusor M."/>
            <person name="Yao A.I."/>
            <person name="Wu D."/>
            <person name="Madern D."/>
            <person name="Eisen J.A."/>
            <person name="Darling A.E."/>
            <person name="Facciotti M.T."/>
        </authorList>
    </citation>
    <scope>NUCLEOTIDE SEQUENCE [LARGE SCALE GENOMIC DNA]</scope>
    <source>
        <strain evidence="2 3">JCM 13563</strain>
    </source>
</reference>
<dbReference type="GO" id="GO:0006313">
    <property type="term" value="P:DNA transposition"/>
    <property type="evidence" value="ECO:0007669"/>
    <property type="project" value="InterPro"/>
</dbReference>
<dbReference type="SUPFAM" id="SSF53098">
    <property type="entry name" value="Ribonuclease H-like"/>
    <property type="match status" value="1"/>
</dbReference>
<dbReference type="AlphaFoldDB" id="M0C4E1"/>
<feature type="domain" description="Transposase IS4-like" evidence="1">
    <location>
        <begin position="22"/>
        <end position="80"/>
    </location>
</feature>
<dbReference type="Pfam" id="PF01609">
    <property type="entry name" value="DDE_Tnp_1"/>
    <property type="match status" value="1"/>
</dbReference>
<dbReference type="GO" id="GO:0003677">
    <property type="term" value="F:DNA binding"/>
    <property type="evidence" value="ECO:0007669"/>
    <property type="project" value="InterPro"/>
</dbReference>
<sequence length="107" mass="12669">MKLVMAEKETEEDEDNPVKYLATNKIDASTEHVIRSYGMRWRIETFFEDSKQDLSFGDCAMQTDEGASRHWRLLMAAYSLVRLDPDRAPWGQFARKRHRFERTLNIL</sequence>
<dbReference type="InterPro" id="IPR002559">
    <property type="entry name" value="Transposase_11"/>
</dbReference>
<gene>
    <name evidence="2" type="ORF">C476_15438</name>
</gene>
<organism evidence="2 3">
    <name type="scientific">Natrinema limicola JCM 13563</name>
    <dbReference type="NCBI Taxonomy" id="1230457"/>
    <lineage>
        <taxon>Archaea</taxon>
        <taxon>Methanobacteriati</taxon>
        <taxon>Methanobacteriota</taxon>
        <taxon>Stenosarchaea group</taxon>
        <taxon>Halobacteria</taxon>
        <taxon>Halobacteriales</taxon>
        <taxon>Natrialbaceae</taxon>
        <taxon>Natrinema</taxon>
    </lineage>
</organism>
<protein>
    <submittedName>
        <fullName evidence="2">Transposase ISHwa4</fullName>
    </submittedName>
</protein>
<dbReference type="GO" id="GO:0004803">
    <property type="term" value="F:transposase activity"/>
    <property type="evidence" value="ECO:0007669"/>
    <property type="project" value="InterPro"/>
</dbReference>
<evidence type="ECO:0000313" key="3">
    <source>
        <dbReference type="Proteomes" id="UP000011615"/>
    </source>
</evidence>
<proteinExistence type="predicted"/>
<evidence type="ECO:0000259" key="1">
    <source>
        <dbReference type="Pfam" id="PF01609"/>
    </source>
</evidence>
<dbReference type="Proteomes" id="UP000011615">
    <property type="component" value="Unassembled WGS sequence"/>
</dbReference>